<dbReference type="InterPro" id="IPR055089">
    <property type="entry name" value="COP9_N"/>
</dbReference>
<dbReference type="FunFam" id="1.10.10.10:FF:000354">
    <property type="entry name" value="COP9 signalosome complex subunit 3"/>
    <property type="match status" value="1"/>
</dbReference>
<evidence type="ECO:0000256" key="1">
    <source>
        <dbReference type="ARBA" id="ARBA00004123"/>
    </source>
</evidence>
<proteinExistence type="inferred from homology"/>
<dbReference type="InterPro" id="IPR037501">
    <property type="entry name" value="TPLATE"/>
</dbReference>
<dbReference type="SUPFAM" id="SSF46785">
    <property type="entry name" value="Winged helix' DNA-binding domain"/>
    <property type="match status" value="1"/>
</dbReference>
<evidence type="ECO:0000259" key="8">
    <source>
        <dbReference type="PROSITE" id="PS50250"/>
    </source>
</evidence>
<evidence type="ECO:0000313" key="9">
    <source>
        <dbReference type="EMBL" id="KAL0431581.1"/>
    </source>
</evidence>
<dbReference type="GO" id="GO:0008180">
    <property type="term" value="C:COP9 signalosome"/>
    <property type="evidence" value="ECO:0007669"/>
    <property type="project" value="UniProtKB-KW"/>
</dbReference>
<feature type="domain" description="PCI" evidence="8">
    <location>
        <begin position="196"/>
        <end position="365"/>
    </location>
</feature>
<evidence type="ECO:0000256" key="7">
    <source>
        <dbReference type="ARBA" id="ARBA00023242"/>
    </source>
</evidence>
<keyword evidence="6" id="KW-0736">Signalosome</keyword>
<dbReference type="PROSITE" id="PS50250">
    <property type="entry name" value="PCI"/>
    <property type="match status" value="1"/>
</dbReference>
<dbReference type="InterPro" id="IPR000717">
    <property type="entry name" value="PCI_dom"/>
</dbReference>
<dbReference type="PANTHER" id="PTHR36029">
    <property type="entry name" value="TSET COMPLEX MEMBER TSTA"/>
    <property type="match status" value="1"/>
</dbReference>
<evidence type="ECO:0000256" key="4">
    <source>
        <dbReference type="ARBA" id="ARBA00014878"/>
    </source>
</evidence>
<evidence type="ECO:0000256" key="6">
    <source>
        <dbReference type="ARBA" id="ARBA00022790"/>
    </source>
</evidence>
<dbReference type="Pfam" id="PF01399">
    <property type="entry name" value="PCI"/>
    <property type="match status" value="1"/>
</dbReference>
<name>A0AAW2VTE1_SESRA</name>
<evidence type="ECO:0000256" key="3">
    <source>
        <dbReference type="ARBA" id="ARBA00007084"/>
    </source>
</evidence>
<accession>A0AAW2VTE1</accession>
<keyword evidence="5" id="KW-0963">Cytoplasm</keyword>
<organism evidence="9">
    <name type="scientific">Sesamum radiatum</name>
    <name type="common">Black benniseed</name>
    <dbReference type="NCBI Taxonomy" id="300843"/>
    <lineage>
        <taxon>Eukaryota</taxon>
        <taxon>Viridiplantae</taxon>
        <taxon>Streptophyta</taxon>
        <taxon>Embryophyta</taxon>
        <taxon>Tracheophyta</taxon>
        <taxon>Spermatophyta</taxon>
        <taxon>Magnoliopsida</taxon>
        <taxon>eudicotyledons</taxon>
        <taxon>Gunneridae</taxon>
        <taxon>Pentapetalae</taxon>
        <taxon>asterids</taxon>
        <taxon>lamiids</taxon>
        <taxon>Lamiales</taxon>
        <taxon>Pedaliaceae</taxon>
        <taxon>Sesamum</taxon>
    </lineage>
</organism>
<comment type="similarity">
    <text evidence="3">Belongs to the CSN3 family.</text>
</comment>
<keyword evidence="7" id="KW-0539">Nucleus</keyword>
<dbReference type="InterPro" id="IPR036390">
    <property type="entry name" value="WH_DNA-bd_sf"/>
</dbReference>
<reference evidence="9" key="1">
    <citation type="submission" date="2020-06" db="EMBL/GenBank/DDBJ databases">
        <authorList>
            <person name="Li T."/>
            <person name="Hu X."/>
            <person name="Zhang T."/>
            <person name="Song X."/>
            <person name="Zhang H."/>
            <person name="Dai N."/>
            <person name="Sheng W."/>
            <person name="Hou X."/>
            <person name="Wei L."/>
        </authorList>
    </citation>
    <scope>NUCLEOTIDE SEQUENCE</scope>
    <source>
        <strain evidence="9">G02</strain>
        <tissue evidence="9">Leaf</tissue>
    </source>
</reference>
<dbReference type="Gene3D" id="1.25.40.570">
    <property type="match status" value="1"/>
</dbReference>
<dbReference type="GO" id="GO:0005737">
    <property type="term" value="C:cytoplasm"/>
    <property type="evidence" value="ECO:0007669"/>
    <property type="project" value="UniProtKB-SubCell"/>
</dbReference>
<dbReference type="SMART" id="SM00088">
    <property type="entry name" value="PINT"/>
    <property type="match status" value="1"/>
</dbReference>
<evidence type="ECO:0000256" key="5">
    <source>
        <dbReference type="ARBA" id="ARBA00022490"/>
    </source>
</evidence>
<comment type="subcellular location">
    <subcellularLocation>
        <location evidence="2">Cytoplasm</location>
    </subcellularLocation>
    <subcellularLocation>
        <location evidence="1">Nucleus</location>
    </subcellularLocation>
</comment>
<dbReference type="PANTHER" id="PTHR36029:SF1">
    <property type="entry name" value="PROTEIN TPLATE"/>
    <property type="match status" value="1"/>
</dbReference>
<evidence type="ECO:0000256" key="2">
    <source>
        <dbReference type="ARBA" id="ARBA00004496"/>
    </source>
</evidence>
<dbReference type="Pfam" id="PF22788">
    <property type="entry name" value="COP9_hel_rpt"/>
    <property type="match status" value="1"/>
</dbReference>
<sequence>MNLNMSSGESLVAQIQGLSGNLADLTQLRNYLKQSEDSLHLESTRLAPLLNELDPSLHSLGFLYILEACTSGPIAKEQANEFVLLVARFMNVCAAEQIRLASDKFISLCKRFKDQVMLLEDPIRGVAPMLAALRKLQTSTEQLTTLHPDFLLLCLLSKCYKTGLSILEDDIFEVDQPRDLFLYCYYGGMICIGQKQFRKALELLHNVVTAPMPIISAIAVEAYKKYILVSLIHLGQFSTSFPKYTSSAAQRNLKNFSQPYLELVNSYSTGKVSELEMCVQTNKDKFESDKNLGLVKQVVSSMYKRNIQRLTQTYLTLSLQDIAHTVQLNSPKEAEMHVLQMIQEGEIYATINQKDGMVRFLEDPEQYKTCEMIERIDTSIQRIMMLSKKLTTMNELNVGKVGRERQRFDLMILILSVRIRVVSVLMALMGTRKGCLITRVLHHSQAQRSCLLIQADLRSNDALRQSGALLQALQQCAAGRDISVIAKYAVEEIVASPASAVSKKLAFDLIRSTRLTADLWETVCSGIRNDLDFPDPDVTAAAISILAAIPSHRLGKLITDCNKEISACFDSASDNLRFSTETLGCILARDDVVTLCENNINLLDRLPIGGIELETKRMSRLAGDKLVDTENSVAIRSKLGFSMVDFVWKRRDILMARSLILPIESFRATVFPLVYAVKAVASGSIEAIKKLSRSSKNWNTSDSGHEESYVGVSNMVSHLAPFLVSSLDPALIFEVGINMLYLADVPGGKPEWASESIIAILTLWDRQEYSSARESIVRAVVTNLHLLDLSMQLLGECCQTAKNPWTRSFSFKECCLTVDLEPMSWWWSPVISKVSLFKKLLHMVRNLRAESDRMHALACICRTALCVYLLAKENVRRGQKPLAGTDIASLFEDARIKDDLHSITSKSLFREELVAMLVESCFQLSLPLPAQRSSEPALEVVEVCRPCIKWDCDGRTYAIDCYLKLLVRLCYIYDTRGGVKRVKDGASQDQILNETRLQNLQRELVRDLREVCYTLSDYILSDYLECSHPRISGRLLWAISEHINLEGLDPLLADDPDDPLNIILTNIRKILCNIDSSPSTTNRLQDVQAVLLSAQLLGSRNHRAGQLLPKELEEFRSHPSADSVNKHQCRLILQRIKYVSSHSDDKWAGVSLTRGDYPFSHHKLTVQFYDASAAQDRKLEGLIHKAILELWRPDPSELTQLLAKGIGLNLIKVTPSAITLTGSSDPCYVEGYHLTDPNDGRITLHLKVLNLTEIELNRVDIRVGLSGGLYFMDGSPQAVRQLHDVVSQEPVRCSVTVGVSHFERCALWVQVLYYPFHGSGAPEDYEGDILRRSTNYETREMSEA</sequence>
<dbReference type="FunFam" id="1.25.40.570:FF:000008">
    <property type="entry name" value="COP9 signalosome complex subunit 3"/>
    <property type="match status" value="1"/>
</dbReference>
<dbReference type="EMBL" id="JACGWJ010000003">
    <property type="protein sequence ID" value="KAL0431581.1"/>
    <property type="molecule type" value="Genomic_DNA"/>
</dbReference>
<dbReference type="GO" id="GO:0006897">
    <property type="term" value="P:endocytosis"/>
    <property type="evidence" value="ECO:0007669"/>
    <property type="project" value="InterPro"/>
</dbReference>
<gene>
    <name evidence="9" type="ORF">Sradi_0784100</name>
</gene>
<protein>
    <recommendedName>
        <fullName evidence="4">COP9 signalosome complex subunit 3</fullName>
    </recommendedName>
</protein>
<comment type="caution">
    <text evidence="9">The sequence shown here is derived from an EMBL/GenBank/DDBJ whole genome shotgun (WGS) entry which is preliminary data.</text>
</comment>
<reference evidence="9" key="2">
    <citation type="journal article" date="2024" name="Plant">
        <title>Genomic evolution and insights into agronomic trait innovations of Sesamum species.</title>
        <authorList>
            <person name="Miao H."/>
            <person name="Wang L."/>
            <person name="Qu L."/>
            <person name="Liu H."/>
            <person name="Sun Y."/>
            <person name="Le M."/>
            <person name="Wang Q."/>
            <person name="Wei S."/>
            <person name="Zheng Y."/>
            <person name="Lin W."/>
            <person name="Duan Y."/>
            <person name="Cao H."/>
            <person name="Xiong S."/>
            <person name="Wang X."/>
            <person name="Wei L."/>
            <person name="Li C."/>
            <person name="Ma Q."/>
            <person name="Ju M."/>
            <person name="Zhao R."/>
            <person name="Li G."/>
            <person name="Mu C."/>
            <person name="Tian Q."/>
            <person name="Mei H."/>
            <person name="Zhang T."/>
            <person name="Gao T."/>
            <person name="Zhang H."/>
        </authorList>
    </citation>
    <scope>NUCLEOTIDE SEQUENCE</scope>
    <source>
        <strain evidence="9">G02</strain>
    </source>
</reference>